<dbReference type="Pfam" id="PF04851">
    <property type="entry name" value="ResIII"/>
    <property type="match status" value="1"/>
</dbReference>
<dbReference type="PROSITE" id="PS51192">
    <property type="entry name" value="HELICASE_ATP_BIND_1"/>
    <property type="match status" value="1"/>
</dbReference>
<proteinExistence type="predicted"/>
<dbReference type="KEGG" id="caci:CLOAM0489"/>
<feature type="domain" description="Helicase ATP-binding" evidence="1">
    <location>
        <begin position="201"/>
        <end position="357"/>
    </location>
</feature>
<reference evidence="2 3" key="1">
    <citation type="journal article" date="2008" name="J. Bacteriol.">
        <title>'Candidatus Cloacamonas acidaminovorans': genome sequence reconstruction provides a first glimpse of a new bacterial division.</title>
        <authorList>
            <person name="Pelletier E."/>
            <person name="Kreimeyer A."/>
            <person name="Bocs S."/>
            <person name="Rouy Z."/>
            <person name="Gyapay G."/>
            <person name="Chouari R."/>
            <person name="Riviere D."/>
            <person name="Ganesan A."/>
            <person name="Daegelen P."/>
            <person name="Sghir A."/>
            <person name="Cohen G.N."/>
            <person name="Medigue C."/>
            <person name="Weissenbach J."/>
            <person name="Le Paslier D."/>
        </authorList>
    </citation>
    <scope>NUCLEOTIDE SEQUENCE [LARGE SCALE GENOMIC DNA]</scope>
    <source>
        <strain evidence="3">Evry</strain>
    </source>
</reference>
<protein>
    <recommendedName>
        <fullName evidence="1">Helicase ATP-binding domain-containing protein</fullName>
    </recommendedName>
</protein>
<dbReference type="InterPro" id="IPR006935">
    <property type="entry name" value="Helicase/UvrB_N"/>
</dbReference>
<dbReference type="Gene3D" id="3.90.1570.30">
    <property type="match status" value="1"/>
</dbReference>
<dbReference type="Gene3D" id="3.40.50.300">
    <property type="entry name" value="P-loop containing nucleotide triphosphate hydrolases"/>
    <property type="match status" value="2"/>
</dbReference>
<dbReference type="PANTHER" id="PTHR47396:SF1">
    <property type="entry name" value="ATP-DEPENDENT HELICASE IRC3-RELATED"/>
    <property type="match status" value="1"/>
</dbReference>
<accession>B0VGF0</accession>
<dbReference type="InterPro" id="IPR029464">
    <property type="entry name" value="HSDR_N"/>
</dbReference>
<sequence>MSKEASARIKINDLLKEAGWRFFDEKGKPANILLENQTKVTQKMIDEYGADFEKVSRGFIDFLLLDEHSHPIIVLEAKSEKHSPLVGKEQARTYARSQNCRFILLSNGNLHYFWDTQQGNPYIITKFPTPESMKGYEHYNPDPDALVNEIVTSGYIAVTQKHDYDQSPDFYNEDTRAEYLKKHNLSLLRPYQVKAIESIQNSVRKGKNRFLFEMATGTGKTLISAVVIKLFLKTGNAHRVLFLVDRLELEDQAQRNMVKYLKNDFTSLIYKENKDDWRKADIVITTVQSLLSADKYRTKFSPTDFDLVISDEAHRSIGGNARAVFEYFVGYKLGLTATPKDYLKNAKPNENSTREYERRLLLDTYETFGCKSGIPTYRYSLVDGVKDGYLVSPTVIDARSQVTTQLLSDQGFAYVEKDFQGEESITYFEERDFEKRFFSENTNVTLCRAFLENAAYDPISGEIGKSIVFAVSQRHATKLTQILNEMADKMFPGKYNSDFAMQVTSIIPTAQQMSINFSNNNLSGRGNFISDYRTSKTRVCVTVGMMTTGYDCTDILNIALMRPIFSPSEFIQIKGRGTRLHNFYEQFIDPSLKEQHKDKIKTGYILFDFFAVCEYFEEKFDYDQVLALPVLNEQTTFPVGGEPPQPQATSAEIHTPDPLAKIDRKSIGTEGMKIDRMYFQKFEEKIKQDPKVKQGVNDGKWDYVLDYINQNIIDKPEDFFTLEKLRHSIQLDRRLTLREIVEKAFGLIPGFKSKDELINAEFDKFISIFKPNTTDNIPALKYYFKAYVTDNRLRDIIDSRDYAELYTYPRFGMNDFKAVKDKWRTAIPEYIKDYVVLNKFM</sequence>
<dbReference type="HOGENOM" id="CLU_335786_0_0_0"/>
<dbReference type="OrthoDB" id="9759819at2"/>
<dbReference type="Pfam" id="PF13588">
    <property type="entry name" value="HSDR_N_2"/>
    <property type="match status" value="1"/>
</dbReference>
<gene>
    <name evidence="2" type="ordered locus">CLOAM0489</name>
</gene>
<organism evidence="2 3">
    <name type="scientific">Cloacimonas acidaminovorans (strain Evry)</name>
    <dbReference type="NCBI Taxonomy" id="459349"/>
    <lineage>
        <taxon>Bacteria</taxon>
        <taxon>Pseudomonadati</taxon>
        <taxon>Candidatus Cloacimonadota</taxon>
        <taxon>Candidatus Cloacimonadia</taxon>
        <taxon>Candidatus Cloacimonadales</taxon>
        <taxon>Candidatus Cloacimonadaceae</taxon>
        <taxon>Candidatus Cloacimonas</taxon>
    </lineage>
</organism>
<dbReference type="GO" id="GO:0005829">
    <property type="term" value="C:cytosol"/>
    <property type="evidence" value="ECO:0007669"/>
    <property type="project" value="TreeGrafter"/>
</dbReference>
<dbReference type="SMART" id="SM00487">
    <property type="entry name" value="DEXDc"/>
    <property type="match status" value="1"/>
</dbReference>
<evidence type="ECO:0000313" key="3">
    <source>
        <dbReference type="Proteomes" id="UP000002019"/>
    </source>
</evidence>
<dbReference type="STRING" id="459349.CLOAM0489"/>
<dbReference type="EMBL" id="CU466930">
    <property type="protein sequence ID" value="CAO80387.1"/>
    <property type="molecule type" value="Genomic_DNA"/>
</dbReference>
<dbReference type="InterPro" id="IPR027417">
    <property type="entry name" value="P-loop_NTPase"/>
</dbReference>
<keyword evidence="3" id="KW-1185">Reference proteome</keyword>
<dbReference type="InterPro" id="IPR014001">
    <property type="entry name" value="Helicase_ATP-bd"/>
</dbReference>
<dbReference type="CDD" id="cd18032">
    <property type="entry name" value="DEXHc_RE_I_III_res"/>
    <property type="match status" value="1"/>
</dbReference>
<dbReference type="RefSeq" id="WP_015424248.1">
    <property type="nucleotide sequence ID" value="NC_020449.1"/>
</dbReference>
<dbReference type="AlphaFoldDB" id="B0VGF0"/>
<dbReference type="GO" id="GO:0005524">
    <property type="term" value="F:ATP binding"/>
    <property type="evidence" value="ECO:0007669"/>
    <property type="project" value="InterPro"/>
</dbReference>
<dbReference type="InterPro" id="IPR050742">
    <property type="entry name" value="Helicase_Restrict-Modif_Enz"/>
</dbReference>
<evidence type="ECO:0000313" key="2">
    <source>
        <dbReference type="EMBL" id="CAO80387.1"/>
    </source>
</evidence>
<dbReference type="GO" id="GO:0016787">
    <property type="term" value="F:hydrolase activity"/>
    <property type="evidence" value="ECO:0007669"/>
    <property type="project" value="InterPro"/>
</dbReference>
<dbReference type="SUPFAM" id="SSF52540">
    <property type="entry name" value="P-loop containing nucleoside triphosphate hydrolases"/>
    <property type="match status" value="2"/>
</dbReference>
<name>B0VGF0_CLOAI</name>
<dbReference type="Proteomes" id="UP000002019">
    <property type="component" value="Chromosome"/>
</dbReference>
<dbReference type="GO" id="GO:0003677">
    <property type="term" value="F:DNA binding"/>
    <property type="evidence" value="ECO:0007669"/>
    <property type="project" value="InterPro"/>
</dbReference>
<dbReference type="eggNOG" id="COG4096">
    <property type="taxonomic scope" value="Bacteria"/>
</dbReference>
<evidence type="ECO:0000259" key="1">
    <source>
        <dbReference type="PROSITE" id="PS51192"/>
    </source>
</evidence>
<dbReference type="PANTHER" id="PTHR47396">
    <property type="entry name" value="TYPE I RESTRICTION ENZYME ECOKI R PROTEIN"/>
    <property type="match status" value="1"/>
</dbReference>